<protein>
    <submittedName>
        <fullName evidence="1">Uncharacterized protein</fullName>
    </submittedName>
</protein>
<evidence type="ECO:0000313" key="1">
    <source>
        <dbReference type="EMBL" id="EFI35633.1"/>
    </source>
</evidence>
<name>D6SLS2_9BACT</name>
<proteinExistence type="predicted"/>
<organism evidence="1 2">
    <name type="scientific">Desulfonatronospira thiodismutans ASO3-1</name>
    <dbReference type="NCBI Taxonomy" id="555779"/>
    <lineage>
        <taxon>Bacteria</taxon>
        <taxon>Pseudomonadati</taxon>
        <taxon>Thermodesulfobacteriota</taxon>
        <taxon>Desulfovibrionia</taxon>
        <taxon>Desulfovibrionales</taxon>
        <taxon>Desulfonatronovibrionaceae</taxon>
        <taxon>Desulfonatronospira</taxon>
    </lineage>
</organism>
<dbReference type="EMBL" id="ACJN02000001">
    <property type="protein sequence ID" value="EFI35633.1"/>
    <property type="molecule type" value="Genomic_DNA"/>
</dbReference>
<keyword evidence="2" id="KW-1185">Reference proteome</keyword>
<dbReference type="Proteomes" id="UP000005496">
    <property type="component" value="Unassembled WGS sequence"/>
</dbReference>
<accession>D6SLS2</accession>
<comment type="caution">
    <text evidence="1">The sequence shown here is derived from an EMBL/GenBank/DDBJ whole genome shotgun (WGS) entry which is preliminary data.</text>
</comment>
<gene>
    <name evidence="1" type="ORF">Dthio_PD3062</name>
</gene>
<evidence type="ECO:0000313" key="2">
    <source>
        <dbReference type="Proteomes" id="UP000005496"/>
    </source>
</evidence>
<dbReference type="AlphaFoldDB" id="D6SLS2"/>
<reference evidence="1" key="1">
    <citation type="submission" date="2010-05" db="EMBL/GenBank/DDBJ databases">
        <title>The draft genome of Desulfonatronospira thiodismutans ASO3-1.</title>
        <authorList>
            <consortium name="US DOE Joint Genome Institute (JGI-PGF)"/>
            <person name="Lucas S."/>
            <person name="Copeland A."/>
            <person name="Lapidus A."/>
            <person name="Cheng J.-F."/>
            <person name="Bruce D."/>
            <person name="Goodwin L."/>
            <person name="Pitluck S."/>
            <person name="Chertkov O."/>
            <person name="Brettin T."/>
            <person name="Detter J.C."/>
            <person name="Han C."/>
            <person name="Land M.L."/>
            <person name="Hauser L."/>
            <person name="Kyrpides N."/>
            <person name="Mikhailova N."/>
            <person name="Muyzer G."/>
            <person name="Woyke T."/>
        </authorList>
    </citation>
    <scope>NUCLEOTIDE SEQUENCE [LARGE SCALE GENOMIC DNA]</scope>
    <source>
        <strain evidence="1">ASO3-1</strain>
    </source>
</reference>
<sequence>MKFSPIQVIVPVKITKPSKLLIWRLYQCLQVDDIGFQGNYF</sequence>